<feature type="domain" description="Tyr recombinase" evidence="10">
    <location>
        <begin position="112"/>
        <end position="287"/>
    </location>
</feature>
<dbReference type="InterPro" id="IPR013762">
    <property type="entry name" value="Integrase-like_cat_sf"/>
</dbReference>
<dbReference type="Gene3D" id="1.10.150.130">
    <property type="match status" value="1"/>
</dbReference>
<dbReference type="Pfam" id="PF02899">
    <property type="entry name" value="Phage_int_SAM_1"/>
    <property type="match status" value="1"/>
</dbReference>
<dbReference type="PROSITE" id="PS51900">
    <property type="entry name" value="CB"/>
    <property type="match status" value="1"/>
</dbReference>
<evidence type="ECO:0000256" key="8">
    <source>
        <dbReference type="ARBA" id="ARBA00023306"/>
    </source>
</evidence>
<evidence type="ECO:0000256" key="1">
    <source>
        <dbReference type="ARBA" id="ARBA00004496"/>
    </source>
</evidence>
<evidence type="ECO:0000256" key="6">
    <source>
        <dbReference type="ARBA" id="ARBA00023125"/>
    </source>
</evidence>
<keyword evidence="7" id="KW-0233">DNA recombination</keyword>
<keyword evidence="3" id="KW-0132">Cell division</keyword>
<evidence type="ECO:0000256" key="9">
    <source>
        <dbReference type="PROSITE-ProRule" id="PRU01248"/>
    </source>
</evidence>
<dbReference type="PANTHER" id="PTHR30349:SF77">
    <property type="entry name" value="TYROSINE RECOMBINASE XERC"/>
    <property type="match status" value="1"/>
</dbReference>
<keyword evidence="6 9" id="KW-0238">DNA-binding</keyword>
<dbReference type="InterPro" id="IPR010998">
    <property type="entry name" value="Integrase_recombinase_N"/>
</dbReference>
<organism evidence="12 13">
    <name type="scientific">Candidatus Collierbacteria bacterium RIFCSPHIGHO2_01_FULL_50_25</name>
    <dbReference type="NCBI Taxonomy" id="1817722"/>
    <lineage>
        <taxon>Bacteria</taxon>
        <taxon>Candidatus Collieribacteriota</taxon>
    </lineage>
</organism>
<evidence type="ECO:0008006" key="14">
    <source>
        <dbReference type="Google" id="ProtNLM"/>
    </source>
</evidence>
<feature type="domain" description="Core-binding (CB)" evidence="11">
    <location>
        <begin position="6"/>
        <end position="91"/>
    </location>
</feature>
<dbReference type="GO" id="GO:0003677">
    <property type="term" value="F:DNA binding"/>
    <property type="evidence" value="ECO:0007669"/>
    <property type="project" value="UniProtKB-UniRule"/>
</dbReference>
<keyword evidence="2" id="KW-0963">Cytoplasm</keyword>
<dbReference type="EMBL" id="MFAG01000037">
    <property type="protein sequence ID" value="OGD71278.1"/>
    <property type="molecule type" value="Genomic_DNA"/>
</dbReference>
<dbReference type="InterPro" id="IPR011010">
    <property type="entry name" value="DNA_brk_join_enz"/>
</dbReference>
<accession>A0A1F5EV55</accession>
<gene>
    <name evidence="12" type="ORF">A2703_00575</name>
</gene>
<protein>
    <recommendedName>
        <fullName evidence="14">Tyrosine recombinase XerC</fullName>
    </recommendedName>
</protein>
<dbReference type="Pfam" id="PF00589">
    <property type="entry name" value="Phage_integrase"/>
    <property type="match status" value="1"/>
</dbReference>
<reference evidence="12 13" key="1">
    <citation type="journal article" date="2016" name="Nat. Commun.">
        <title>Thousands of microbial genomes shed light on interconnected biogeochemical processes in an aquifer system.</title>
        <authorList>
            <person name="Anantharaman K."/>
            <person name="Brown C.T."/>
            <person name="Hug L.A."/>
            <person name="Sharon I."/>
            <person name="Castelle C.J."/>
            <person name="Probst A.J."/>
            <person name="Thomas B.C."/>
            <person name="Singh A."/>
            <person name="Wilkins M.J."/>
            <person name="Karaoz U."/>
            <person name="Brodie E.L."/>
            <person name="Williams K.H."/>
            <person name="Hubbard S.S."/>
            <person name="Banfield J.F."/>
        </authorList>
    </citation>
    <scope>NUCLEOTIDE SEQUENCE [LARGE SCALE GENOMIC DNA]</scope>
</reference>
<dbReference type="GO" id="GO:0051301">
    <property type="term" value="P:cell division"/>
    <property type="evidence" value="ECO:0007669"/>
    <property type="project" value="UniProtKB-KW"/>
</dbReference>
<dbReference type="GO" id="GO:0005737">
    <property type="term" value="C:cytoplasm"/>
    <property type="evidence" value="ECO:0007669"/>
    <property type="project" value="UniProtKB-SubCell"/>
</dbReference>
<dbReference type="STRING" id="1817722.A2703_00575"/>
<sequence length="291" mass="32710">MDQNHTDLSQSIKSFKSQLESQGRASATILAYTKDIEQLASFLKKDGKLTAGSITSQDIDNFKADLDGKHYTAKSISRKLNSIKAFFRYLKSQNLVDVNPAAAISHPKYDLKPPRVLSKLEYRALRDACRSDSRISAIVELLLQTGMRISELANLNMADLDFVSNKITIRAYESHPERDIPLNTAAKVALEAYLEQRPKGGAKNVFITKTGNPFLVRNIRSSIDRFFMLAGIKDAKVNDLRHTFIAQQLMAGTPLVYVSKLAGHKRLSTTEKYLEFISEKGNKEKLRLEEL</sequence>
<keyword evidence="5" id="KW-0229">DNA integration</keyword>
<evidence type="ECO:0000259" key="10">
    <source>
        <dbReference type="PROSITE" id="PS51898"/>
    </source>
</evidence>
<proteinExistence type="predicted"/>
<evidence type="ECO:0000256" key="3">
    <source>
        <dbReference type="ARBA" id="ARBA00022618"/>
    </source>
</evidence>
<keyword evidence="4" id="KW-0159">Chromosome partition</keyword>
<dbReference type="InterPro" id="IPR002104">
    <property type="entry name" value="Integrase_catalytic"/>
</dbReference>
<dbReference type="PROSITE" id="PS51898">
    <property type="entry name" value="TYR_RECOMBINASE"/>
    <property type="match status" value="1"/>
</dbReference>
<dbReference type="SUPFAM" id="SSF56349">
    <property type="entry name" value="DNA breaking-rejoining enzymes"/>
    <property type="match status" value="1"/>
</dbReference>
<comment type="caution">
    <text evidence="12">The sequence shown here is derived from an EMBL/GenBank/DDBJ whole genome shotgun (WGS) entry which is preliminary data.</text>
</comment>
<dbReference type="GO" id="GO:0007059">
    <property type="term" value="P:chromosome segregation"/>
    <property type="evidence" value="ECO:0007669"/>
    <property type="project" value="UniProtKB-KW"/>
</dbReference>
<dbReference type="GO" id="GO:0015074">
    <property type="term" value="P:DNA integration"/>
    <property type="evidence" value="ECO:0007669"/>
    <property type="project" value="UniProtKB-KW"/>
</dbReference>
<comment type="subcellular location">
    <subcellularLocation>
        <location evidence="1">Cytoplasm</location>
    </subcellularLocation>
</comment>
<evidence type="ECO:0000313" key="13">
    <source>
        <dbReference type="Proteomes" id="UP000177979"/>
    </source>
</evidence>
<dbReference type="PANTHER" id="PTHR30349">
    <property type="entry name" value="PHAGE INTEGRASE-RELATED"/>
    <property type="match status" value="1"/>
</dbReference>
<dbReference type="InterPro" id="IPR050090">
    <property type="entry name" value="Tyrosine_recombinase_XerCD"/>
</dbReference>
<evidence type="ECO:0000256" key="4">
    <source>
        <dbReference type="ARBA" id="ARBA00022829"/>
    </source>
</evidence>
<dbReference type="GO" id="GO:0006310">
    <property type="term" value="P:DNA recombination"/>
    <property type="evidence" value="ECO:0007669"/>
    <property type="project" value="UniProtKB-KW"/>
</dbReference>
<dbReference type="CDD" id="cd00397">
    <property type="entry name" value="DNA_BRE_C"/>
    <property type="match status" value="1"/>
</dbReference>
<dbReference type="InterPro" id="IPR004107">
    <property type="entry name" value="Integrase_SAM-like_N"/>
</dbReference>
<evidence type="ECO:0000313" key="12">
    <source>
        <dbReference type="EMBL" id="OGD71278.1"/>
    </source>
</evidence>
<dbReference type="AlphaFoldDB" id="A0A1F5EV55"/>
<evidence type="ECO:0000256" key="7">
    <source>
        <dbReference type="ARBA" id="ARBA00023172"/>
    </source>
</evidence>
<dbReference type="InterPro" id="IPR044068">
    <property type="entry name" value="CB"/>
</dbReference>
<evidence type="ECO:0000256" key="2">
    <source>
        <dbReference type="ARBA" id="ARBA00022490"/>
    </source>
</evidence>
<evidence type="ECO:0000259" key="11">
    <source>
        <dbReference type="PROSITE" id="PS51900"/>
    </source>
</evidence>
<keyword evidence="8" id="KW-0131">Cell cycle</keyword>
<name>A0A1F5EV55_9BACT</name>
<dbReference type="Gene3D" id="1.10.443.10">
    <property type="entry name" value="Intergrase catalytic core"/>
    <property type="match status" value="1"/>
</dbReference>
<evidence type="ECO:0000256" key="5">
    <source>
        <dbReference type="ARBA" id="ARBA00022908"/>
    </source>
</evidence>
<dbReference type="Proteomes" id="UP000177979">
    <property type="component" value="Unassembled WGS sequence"/>
</dbReference>